<reference evidence="2" key="1">
    <citation type="journal article" date="2022" name="bioRxiv">
        <title>Sequencing and chromosome-scale assembly of the giantPleurodeles waltlgenome.</title>
        <authorList>
            <person name="Brown T."/>
            <person name="Elewa A."/>
            <person name="Iarovenko S."/>
            <person name="Subramanian E."/>
            <person name="Araus A.J."/>
            <person name="Petzold A."/>
            <person name="Susuki M."/>
            <person name="Suzuki K.-i.T."/>
            <person name="Hayashi T."/>
            <person name="Toyoda A."/>
            <person name="Oliveira C."/>
            <person name="Osipova E."/>
            <person name="Leigh N.D."/>
            <person name="Simon A."/>
            <person name="Yun M.H."/>
        </authorList>
    </citation>
    <scope>NUCLEOTIDE SEQUENCE</scope>
    <source>
        <strain evidence="2">20211129_DDA</strain>
        <tissue evidence="2">Liver</tissue>
    </source>
</reference>
<comment type="caution">
    <text evidence="2">The sequence shown here is derived from an EMBL/GenBank/DDBJ whole genome shotgun (WGS) entry which is preliminary data.</text>
</comment>
<name>A0AAV7N818_PLEWA</name>
<gene>
    <name evidence="2" type="ORF">NDU88_000468</name>
</gene>
<dbReference type="Proteomes" id="UP001066276">
    <property type="component" value="Chromosome 8"/>
</dbReference>
<dbReference type="AlphaFoldDB" id="A0AAV7N818"/>
<evidence type="ECO:0000313" key="3">
    <source>
        <dbReference type="Proteomes" id="UP001066276"/>
    </source>
</evidence>
<organism evidence="2 3">
    <name type="scientific">Pleurodeles waltl</name>
    <name type="common">Iberian ribbed newt</name>
    <dbReference type="NCBI Taxonomy" id="8319"/>
    <lineage>
        <taxon>Eukaryota</taxon>
        <taxon>Metazoa</taxon>
        <taxon>Chordata</taxon>
        <taxon>Craniata</taxon>
        <taxon>Vertebrata</taxon>
        <taxon>Euteleostomi</taxon>
        <taxon>Amphibia</taxon>
        <taxon>Batrachia</taxon>
        <taxon>Caudata</taxon>
        <taxon>Salamandroidea</taxon>
        <taxon>Salamandridae</taxon>
        <taxon>Pleurodelinae</taxon>
        <taxon>Pleurodeles</taxon>
    </lineage>
</organism>
<keyword evidence="3" id="KW-1185">Reference proteome</keyword>
<dbReference type="EMBL" id="JANPWB010000012">
    <property type="protein sequence ID" value="KAJ1112200.1"/>
    <property type="molecule type" value="Genomic_DNA"/>
</dbReference>
<evidence type="ECO:0000256" key="1">
    <source>
        <dbReference type="SAM" id="MobiDB-lite"/>
    </source>
</evidence>
<sequence length="179" mass="19960">MATDYSDWRCSRTSEDSGCRFHSSRGADPYTMTPEFRVRGEKTVDDGLHKEEEIEDGAGDARRSEKQTDAEGQGEEGGAGNSDVPNQKTGPRRTTSSEETRTNRHVPGGTWLNKVRSLFTGQNKRNTGNRDGGEEREDGEGRVEGGEQLRGLERGERVAGTNERSRKDREMSTKPIVRR</sequence>
<feature type="compositionally biased region" description="Basic and acidic residues" evidence="1">
    <location>
        <begin position="59"/>
        <end position="69"/>
    </location>
</feature>
<feature type="compositionally biased region" description="Basic and acidic residues" evidence="1">
    <location>
        <begin position="36"/>
        <end position="52"/>
    </location>
</feature>
<feature type="compositionally biased region" description="Basic and acidic residues" evidence="1">
    <location>
        <begin position="1"/>
        <end position="19"/>
    </location>
</feature>
<feature type="compositionally biased region" description="Basic and acidic residues" evidence="1">
    <location>
        <begin position="139"/>
        <end position="172"/>
    </location>
</feature>
<evidence type="ECO:0000313" key="2">
    <source>
        <dbReference type="EMBL" id="KAJ1112200.1"/>
    </source>
</evidence>
<feature type="region of interest" description="Disordered" evidence="1">
    <location>
        <begin position="1"/>
        <end position="179"/>
    </location>
</feature>
<protein>
    <submittedName>
        <fullName evidence="2">Uncharacterized protein</fullName>
    </submittedName>
</protein>
<accession>A0AAV7N818</accession>
<proteinExistence type="predicted"/>